<dbReference type="STRING" id="1391653.AKJ08_1232"/>
<name>A0A0K1PBE3_9BACT</name>
<dbReference type="AlphaFoldDB" id="A0A0K1PBE3"/>
<dbReference type="Proteomes" id="UP000055590">
    <property type="component" value="Chromosome"/>
</dbReference>
<keyword evidence="2" id="KW-1185">Reference proteome</keyword>
<evidence type="ECO:0000313" key="1">
    <source>
        <dbReference type="EMBL" id="AKU90845.1"/>
    </source>
</evidence>
<organism evidence="1 2">
    <name type="scientific">Vulgatibacter incomptus</name>
    <dbReference type="NCBI Taxonomy" id="1391653"/>
    <lineage>
        <taxon>Bacteria</taxon>
        <taxon>Pseudomonadati</taxon>
        <taxon>Myxococcota</taxon>
        <taxon>Myxococcia</taxon>
        <taxon>Myxococcales</taxon>
        <taxon>Cystobacterineae</taxon>
        <taxon>Vulgatibacteraceae</taxon>
        <taxon>Vulgatibacter</taxon>
    </lineage>
</organism>
<accession>A0A0K1PBE3</accession>
<evidence type="ECO:0000313" key="2">
    <source>
        <dbReference type="Proteomes" id="UP000055590"/>
    </source>
</evidence>
<proteinExistence type="predicted"/>
<dbReference type="RefSeq" id="WP_050725242.1">
    <property type="nucleotide sequence ID" value="NZ_CP012332.1"/>
</dbReference>
<reference evidence="1 2" key="1">
    <citation type="submission" date="2015-08" db="EMBL/GenBank/DDBJ databases">
        <authorList>
            <person name="Babu N.S."/>
            <person name="Beckwith C.J."/>
            <person name="Beseler K.G."/>
            <person name="Brison A."/>
            <person name="Carone J.V."/>
            <person name="Caskin T.P."/>
            <person name="Diamond M."/>
            <person name="Durham M.E."/>
            <person name="Foxe J.M."/>
            <person name="Go M."/>
            <person name="Henderson B.A."/>
            <person name="Jones I.B."/>
            <person name="McGettigan J.A."/>
            <person name="Micheletti S.J."/>
            <person name="Nasrallah M.E."/>
            <person name="Ortiz D."/>
            <person name="Piller C.R."/>
            <person name="Privatt S.R."/>
            <person name="Schneider S.L."/>
            <person name="Sharp S."/>
            <person name="Smith T.C."/>
            <person name="Stanton J.D."/>
            <person name="Ullery H.E."/>
            <person name="Wilson R.J."/>
            <person name="Serrano M.G."/>
            <person name="Buck G."/>
            <person name="Lee V."/>
            <person name="Wang Y."/>
            <person name="Carvalho R."/>
            <person name="Voegtly L."/>
            <person name="Shi R."/>
            <person name="Duckworth R."/>
            <person name="Johnson A."/>
            <person name="Loviza R."/>
            <person name="Walstead R."/>
            <person name="Shah Z."/>
            <person name="Kiflezghi M."/>
            <person name="Wade K."/>
            <person name="Ball S.L."/>
            <person name="Bradley K.W."/>
            <person name="Asai D.J."/>
            <person name="Bowman C.A."/>
            <person name="Russell D.A."/>
            <person name="Pope W.H."/>
            <person name="Jacobs-Sera D."/>
            <person name="Hendrix R.W."/>
            <person name="Hatfull G.F."/>
        </authorList>
    </citation>
    <scope>NUCLEOTIDE SEQUENCE [LARGE SCALE GENOMIC DNA]</scope>
    <source>
        <strain evidence="1 2">DSM 27710</strain>
    </source>
</reference>
<protein>
    <submittedName>
        <fullName evidence="1">Uncharacterized protein</fullName>
    </submittedName>
</protein>
<gene>
    <name evidence="1" type="ORF">AKJ08_1232</name>
</gene>
<dbReference type="EMBL" id="CP012332">
    <property type="protein sequence ID" value="AKU90845.1"/>
    <property type="molecule type" value="Genomic_DNA"/>
</dbReference>
<sequence>MIRRPPPIAGVWLGASWRELRDRLGDPLRGENRSRTEAELFYDGLSAVLSDDRVVELSLSLGDDSCTGIPSTRAQVLAAHGEPDEKMIEAELEGWVYEGADFDAIFLFAPPGSPVAEEVVFRTHTHEIDEES</sequence>
<dbReference type="KEGG" id="vin:AKJ08_1232"/>